<sequence>MKAGRSVLLLLLLPLGIVVLVALMVNYGALSSVREQFDLSSAAQDEDLVVIEEAASFSRDMGLIQRQMAVALDGAKSGQLDELQLYRMHTRIVEELAALGERVRRLAESELVIDANHNSARQLIHSFGEYRRFIVMTTDVIAVDPRVAADFLDQAQVEHREFSIFSSRIVSLLAERARDRNAAQVARFDDAFRGVLLTGLIILIGLFVTASLLGRRAGSHMVDIADALSTLARSAEAKIPLPRIEAMYEGGRGEFARIAGTLLNFRNAIERQRSAEAQAFQLAFYDPLTRLPNRRLLSERMRSVLRACEQHLGHAGVIVLDLDDFKRVNDAYGHGVGDRLLVEVAARLESVVGEGNTLAHLGGDEFAILLGPIGADAGSAVGEVEACAERVLAAFAGAFQIDGESLYATASLGASLFGTPLANLDDPLRHAENAMYQAKSEGRGNLRFFDPVIQARLEERIALESELRLAIERDQLELFYQVQVDENDRLQGVEALLRWRHPVRGLVPPAAFIGLAEESGLILPIGHWVLETACAQLLAWAGDARTAQLSIAVNVSARQFRQDDFVQQVGGVLERTGAPPRRLKLELTESTVLEDIESTIVKMKALRAFGVRFSMDDFGTGYSSLQYLKRLPLDQLKIDQAFVRDIIDDADDAVIVQAIIAMSHALGLEVIAEGVETREQQQLLGQQGCRFFQGYLFGKPVPLDELAQRLR</sequence>
<dbReference type="PROSITE" id="PS50883">
    <property type="entry name" value="EAL"/>
    <property type="match status" value="1"/>
</dbReference>
<dbReference type="PANTHER" id="PTHR44757">
    <property type="entry name" value="DIGUANYLATE CYCLASE DGCP"/>
    <property type="match status" value="1"/>
</dbReference>
<evidence type="ECO:0000313" key="3">
    <source>
        <dbReference type="EMBL" id="MFD1261978.1"/>
    </source>
</evidence>
<dbReference type="PROSITE" id="PS50887">
    <property type="entry name" value="GGDEF"/>
    <property type="match status" value="1"/>
</dbReference>
<evidence type="ECO:0000259" key="2">
    <source>
        <dbReference type="PROSITE" id="PS50887"/>
    </source>
</evidence>
<gene>
    <name evidence="3" type="ORF">ACFQ4M_00190</name>
</gene>
<dbReference type="CDD" id="cd01949">
    <property type="entry name" value="GGDEF"/>
    <property type="match status" value="1"/>
</dbReference>
<dbReference type="RefSeq" id="WP_277830476.1">
    <property type="nucleotide sequence ID" value="NZ_JARQZE010000001.1"/>
</dbReference>
<evidence type="ECO:0000313" key="4">
    <source>
        <dbReference type="Proteomes" id="UP001597158"/>
    </source>
</evidence>
<evidence type="ECO:0000259" key="1">
    <source>
        <dbReference type="PROSITE" id="PS50883"/>
    </source>
</evidence>
<dbReference type="InterPro" id="IPR029787">
    <property type="entry name" value="Nucleotide_cyclase"/>
</dbReference>
<feature type="domain" description="GGDEF" evidence="2">
    <location>
        <begin position="313"/>
        <end position="451"/>
    </location>
</feature>
<keyword evidence="4" id="KW-1185">Reference proteome</keyword>
<protein>
    <submittedName>
        <fullName evidence="3">Bifunctional diguanylate cyclase/phosphodiesterase</fullName>
    </submittedName>
</protein>
<organism evidence="3 4">
    <name type="scientific">Thauera mechernichensis</name>
    <dbReference type="NCBI Taxonomy" id="82788"/>
    <lineage>
        <taxon>Bacteria</taxon>
        <taxon>Pseudomonadati</taxon>
        <taxon>Pseudomonadota</taxon>
        <taxon>Betaproteobacteria</taxon>
        <taxon>Rhodocyclales</taxon>
        <taxon>Zoogloeaceae</taxon>
        <taxon>Thauera</taxon>
    </lineage>
</organism>
<dbReference type="SUPFAM" id="SSF55073">
    <property type="entry name" value="Nucleotide cyclase"/>
    <property type="match status" value="1"/>
</dbReference>
<dbReference type="SMART" id="SM00052">
    <property type="entry name" value="EAL"/>
    <property type="match status" value="1"/>
</dbReference>
<dbReference type="Proteomes" id="UP001597158">
    <property type="component" value="Unassembled WGS sequence"/>
</dbReference>
<dbReference type="InterPro" id="IPR043128">
    <property type="entry name" value="Rev_trsase/Diguanyl_cyclase"/>
</dbReference>
<dbReference type="Gene3D" id="3.30.70.270">
    <property type="match status" value="1"/>
</dbReference>
<dbReference type="Pfam" id="PF00990">
    <property type="entry name" value="GGDEF"/>
    <property type="match status" value="1"/>
</dbReference>
<dbReference type="InterPro" id="IPR052155">
    <property type="entry name" value="Biofilm_reg_signaling"/>
</dbReference>
<dbReference type="CDD" id="cd01948">
    <property type="entry name" value="EAL"/>
    <property type="match status" value="1"/>
</dbReference>
<dbReference type="Pfam" id="PF00563">
    <property type="entry name" value="EAL"/>
    <property type="match status" value="1"/>
</dbReference>
<dbReference type="PANTHER" id="PTHR44757:SF2">
    <property type="entry name" value="BIOFILM ARCHITECTURE MAINTENANCE PROTEIN MBAA"/>
    <property type="match status" value="1"/>
</dbReference>
<feature type="domain" description="EAL" evidence="1">
    <location>
        <begin position="460"/>
        <end position="711"/>
    </location>
</feature>
<dbReference type="InterPro" id="IPR035919">
    <property type="entry name" value="EAL_sf"/>
</dbReference>
<dbReference type="InterPro" id="IPR001633">
    <property type="entry name" value="EAL_dom"/>
</dbReference>
<name>A0ABW3WAG2_9RHOO</name>
<accession>A0ABW3WAG2</accession>
<proteinExistence type="predicted"/>
<dbReference type="Gene3D" id="3.20.20.450">
    <property type="entry name" value="EAL domain"/>
    <property type="match status" value="1"/>
</dbReference>
<dbReference type="SUPFAM" id="SSF141868">
    <property type="entry name" value="EAL domain-like"/>
    <property type="match status" value="1"/>
</dbReference>
<dbReference type="InterPro" id="IPR000160">
    <property type="entry name" value="GGDEF_dom"/>
</dbReference>
<dbReference type="EMBL" id="JBHTMC010000001">
    <property type="protein sequence ID" value="MFD1261978.1"/>
    <property type="molecule type" value="Genomic_DNA"/>
</dbReference>
<comment type="caution">
    <text evidence="3">The sequence shown here is derived from an EMBL/GenBank/DDBJ whole genome shotgun (WGS) entry which is preliminary data.</text>
</comment>
<reference evidence="4" key="1">
    <citation type="journal article" date="2019" name="Int. J. Syst. Evol. Microbiol.">
        <title>The Global Catalogue of Microorganisms (GCM) 10K type strain sequencing project: providing services to taxonomists for standard genome sequencing and annotation.</title>
        <authorList>
            <consortium name="The Broad Institute Genomics Platform"/>
            <consortium name="The Broad Institute Genome Sequencing Center for Infectious Disease"/>
            <person name="Wu L."/>
            <person name="Ma J."/>
        </authorList>
    </citation>
    <scope>NUCLEOTIDE SEQUENCE [LARGE SCALE GENOMIC DNA]</scope>
    <source>
        <strain evidence="4">CCUG 48884</strain>
    </source>
</reference>
<dbReference type="NCBIfam" id="TIGR00254">
    <property type="entry name" value="GGDEF"/>
    <property type="match status" value="1"/>
</dbReference>
<dbReference type="SMART" id="SM00267">
    <property type="entry name" value="GGDEF"/>
    <property type="match status" value="1"/>
</dbReference>